<gene>
    <name evidence="1" type="ORF">ACIBP4_13265</name>
</gene>
<dbReference type="Proteomes" id="UP001612812">
    <property type="component" value="Unassembled WGS sequence"/>
</dbReference>
<organism evidence="1 2">
    <name type="scientific">Micromonospora maritima</name>
    <dbReference type="NCBI Taxonomy" id="986711"/>
    <lineage>
        <taxon>Bacteria</taxon>
        <taxon>Bacillati</taxon>
        <taxon>Actinomycetota</taxon>
        <taxon>Actinomycetes</taxon>
        <taxon>Micromonosporales</taxon>
        <taxon>Micromonosporaceae</taxon>
        <taxon>Micromonospora</taxon>
    </lineage>
</organism>
<name>A0ABW7ZLA9_9ACTN</name>
<evidence type="ECO:0000313" key="1">
    <source>
        <dbReference type="EMBL" id="MFI7263253.1"/>
    </source>
</evidence>
<comment type="caution">
    <text evidence="1">The sequence shown here is derived from an EMBL/GenBank/DDBJ whole genome shotgun (WGS) entry which is preliminary data.</text>
</comment>
<reference evidence="1 2" key="1">
    <citation type="submission" date="2024-10" db="EMBL/GenBank/DDBJ databases">
        <title>The Natural Products Discovery Center: Release of the First 8490 Sequenced Strains for Exploring Actinobacteria Biosynthetic Diversity.</title>
        <authorList>
            <person name="Kalkreuter E."/>
            <person name="Kautsar S.A."/>
            <person name="Yang D."/>
            <person name="Bader C.D."/>
            <person name="Teijaro C.N."/>
            <person name="Fluegel L."/>
            <person name="Davis C.M."/>
            <person name="Simpson J.R."/>
            <person name="Lauterbach L."/>
            <person name="Steele A.D."/>
            <person name="Gui C."/>
            <person name="Meng S."/>
            <person name="Li G."/>
            <person name="Viehrig K."/>
            <person name="Ye F."/>
            <person name="Su P."/>
            <person name="Kiefer A.F."/>
            <person name="Nichols A."/>
            <person name="Cepeda A.J."/>
            <person name="Yan W."/>
            <person name="Fan B."/>
            <person name="Jiang Y."/>
            <person name="Adhikari A."/>
            <person name="Zheng C.-J."/>
            <person name="Schuster L."/>
            <person name="Cowan T.M."/>
            <person name="Smanski M.J."/>
            <person name="Chevrette M.G."/>
            <person name="De Carvalho L.P.S."/>
            <person name="Shen B."/>
        </authorList>
    </citation>
    <scope>NUCLEOTIDE SEQUENCE [LARGE SCALE GENOMIC DNA]</scope>
    <source>
        <strain evidence="1 2">NPDC049845</strain>
    </source>
</reference>
<keyword evidence="2" id="KW-1185">Reference proteome</keyword>
<protein>
    <submittedName>
        <fullName evidence="1">Uncharacterized protein</fullName>
    </submittedName>
</protein>
<accession>A0ABW7ZLA9</accession>
<dbReference type="EMBL" id="JBITLE010000004">
    <property type="protein sequence ID" value="MFI7263253.1"/>
    <property type="molecule type" value="Genomic_DNA"/>
</dbReference>
<sequence length="133" mass="14427">MSQAPGYEPDDLLHPARVTSVLCGLTRAVARLALAPDDQREYLRRAGVGGSADELALQLEAVVALLEPLEEAELVDPAQAALARRIDQMLDLMSGAEKAYLWEPEALSTAPEWVEVRALAKEFLFLPDPFGGT</sequence>
<proteinExistence type="predicted"/>
<evidence type="ECO:0000313" key="2">
    <source>
        <dbReference type="Proteomes" id="UP001612812"/>
    </source>
</evidence>
<dbReference type="RefSeq" id="WP_396754810.1">
    <property type="nucleotide sequence ID" value="NZ_JBITLA010000004.1"/>
</dbReference>